<dbReference type="SUPFAM" id="SSF51735">
    <property type="entry name" value="NAD(P)-binding Rossmann-fold domains"/>
    <property type="match status" value="1"/>
</dbReference>
<dbReference type="Gene3D" id="3.40.50.720">
    <property type="entry name" value="NAD(P)-binding Rossmann-like Domain"/>
    <property type="match status" value="1"/>
</dbReference>
<gene>
    <name evidence="3" type="ORF">COY67_00215</name>
</gene>
<dbReference type="InterPro" id="IPR001509">
    <property type="entry name" value="Epimerase_deHydtase"/>
</dbReference>
<organism evidence="3 4">
    <name type="scientific">Candidatus Komeilibacteria bacterium CG_4_10_14_0_8_um_filter_37_78</name>
    <dbReference type="NCBI Taxonomy" id="1974471"/>
    <lineage>
        <taxon>Bacteria</taxon>
        <taxon>Candidatus Komeiliibacteriota</taxon>
    </lineage>
</organism>
<name>A0A2M7RFD2_9BACT</name>
<evidence type="ECO:0000313" key="3">
    <source>
        <dbReference type="EMBL" id="PIY95394.1"/>
    </source>
</evidence>
<evidence type="ECO:0000313" key="4">
    <source>
        <dbReference type="Proteomes" id="UP000228689"/>
    </source>
</evidence>
<comment type="caution">
    <text evidence="3">The sequence shown here is derived from an EMBL/GenBank/DDBJ whole genome shotgun (WGS) entry which is preliminary data.</text>
</comment>
<dbReference type="AlphaFoldDB" id="A0A2M7RFD2"/>
<dbReference type="PRINTS" id="PR01713">
    <property type="entry name" value="NUCEPIMERASE"/>
</dbReference>
<proteinExistence type="predicted"/>
<keyword evidence="1" id="KW-0520">NAD</keyword>
<evidence type="ECO:0000259" key="2">
    <source>
        <dbReference type="Pfam" id="PF01370"/>
    </source>
</evidence>
<dbReference type="PANTHER" id="PTHR43574">
    <property type="entry name" value="EPIMERASE-RELATED"/>
    <property type="match status" value="1"/>
</dbReference>
<dbReference type="Proteomes" id="UP000228689">
    <property type="component" value="Unassembled WGS sequence"/>
</dbReference>
<accession>A0A2M7RFD2</accession>
<reference evidence="4" key="1">
    <citation type="submission" date="2017-09" db="EMBL/GenBank/DDBJ databases">
        <title>Depth-based differentiation of microbial function through sediment-hosted aquifers and enrichment of novel symbionts in the deep terrestrial subsurface.</title>
        <authorList>
            <person name="Probst A.J."/>
            <person name="Ladd B."/>
            <person name="Jarett J.K."/>
            <person name="Geller-Mcgrath D.E."/>
            <person name="Sieber C.M.K."/>
            <person name="Emerson J.B."/>
            <person name="Anantharaman K."/>
            <person name="Thomas B.C."/>
            <person name="Malmstrom R."/>
            <person name="Stieglmeier M."/>
            <person name="Klingl A."/>
            <person name="Woyke T."/>
            <person name="Ryan C.M."/>
            <person name="Banfield J.F."/>
        </authorList>
    </citation>
    <scope>NUCLEOTIDE SEQUENCE [LARGE SCALE GENOMIC DNA]</scope>
</reference>
<evidence type="ECO:0000256" key="1">
    <source>
        <dbReference type="ARBA" id="ARBA00023027"/>
    </source>
</evidence>
<dbReference type="EMBL" id="PFMC01000007">
    <property type="protein sequence ID" value="PIY95394.1"/>
    <property type="molecule type" value="Genomic_DNA"/>
</dbReference>
<dbReference type="Gene3D" id="3.90.25.10">
    <property type="entry name" value="UDP-galactose 4-epimerase, domain 1"/>
    <property type="match status" value="1"/>
</dbReference>
<dbReference type="InterPro" id="IPR036291">
    <property type="entry name" value="NAD(P)-bd_dom_sf"/>
</dbReference>
<protein>
    <recommendedName>
        <fullName evidence="2">NAD-dependent epimerase/dehydratase domain-containing protein</fullName>
    </recommendedName>
</protein>
<feature type="domain" description="NAD-dependent epimerase/dehydratase" evidence="2">
    <location>
        <begin position="12"/>
        <end position="253"/>
    </location>
</feature>
<sequence length="328" mass="37321">MAKAISNKDMTILITGGAGFIGFHVAQKLLDQGNNIIIVDNFNSFYDPQLKINRIKKLASVYKNLRVIKADIEDFSMMEKIFNKFKIDKVCHLAAHSGVRDFMDNIFIYQTTNSHGTHNVFEAARCANVKDIVFASTAGVYNDSTEPARETNKEDKPNSLYAASKRANEHLAYTYHKLFGMKFTGLRFFNAYGPWGRPDSALFLFTKKIVNDEPIDVYNNGNMYRDFTYVEDIVQGVVAALKKSCAYEIINLARGETVKLTDYISEIEKNLGKRATKHMMPLQLGDPINSFADISKAKKLLNFQPKTSVKKGIKKFVDWYLDYYNVDM</sequence>
<dbReference type="Pfam" id="PF01370">
    <property type="entry name" value="Epimerase"/>
    <property type="match status" value="1"/>
</dbReference>